<name>V3YY01_LOTGI</name>
<evidence type="ECO:0000256" key="5">
    <source>
        <dbReference type="SAM" id="Phobius"/>
    </source>
</evidence>
<dbReference type="RefSeq" id="XP_009066346.1">
    <property type="nucleotide sequence ID" value="XM_009068098.1"/>
</dbReference>
<dbReference type="GeneID" id="20241231"/>
<keyword evidence="7" id="KW-1185">Reference proteome</keyword>
<evidence type="ECO:0000256" key="1">
    <source>
        <dbReference type="ARBA" id="ARBA00004141"/>
    </source>
</evidence>
<dbReference type="OMA" id="VGFATPY"/>
<organism evidence="6 7">
    <name type="scientific">Lottia gigantea</name>
    <name type="common">Giant owl limpet</name>
    <dbReference type="NCBI Taxonomy" id="225164"/>
    <lineage>
        <taxon>Eukaryota</taxon>
        <taxon>Metazoa</taxon>
        <taxon>Spiralia</taxon>
        <taxon>Lophotrochozoa</taxon>
        <taxon>Mollusca</taxon>
        <taxon>Gastropoda</taxon>
        <taxon>Patellogastropoda</taxon>
        <taxon>Lottioidea</taxon>
        <taxon>Lottiidae</taxon>
        <taxon>Lottia</taxon>
    </lineage>
</organism>
<dbReference type="CTD" id="20241231"/>
<dbReference type="InterPro" id="IPR050579">
    <property type="entry name" value="PMP-22/EMP/MP20-like"/>
</dbReference>
<keyword evidence="3 5" id="KW-1133">Transmembrane helix</keyword>
<dbReference type="PANTHER" id="PTHR10671">
    <property type="entry name" value="EPITHELIAL MEMBRANE PROTEIN-RELATED"/>
    <property type="match status" value="1"/>
</dbReference>
<evidence type="ECO:0000313" key="6">
    <source>
        <dbReference type="EMBL" id="ESO82978.1"/>
    </source>
</evidence>
<evidence type="ECO:0000256" key="3">
    <source>
        <dbReference type="ARBA" id="ARBA00022989"/>
    </source>
</evidence>
<feature type="transmembrane region" description="Helical" evidence="5">
    <location>
        <begin position="12"/>
        <end position="30"/>
    </location>
</feature>
<keyword evidence="2 5" id="KW-0812">Transmembrane</keyword>
<proteinExistence type="predicted"/>
<evidence type="ECO:0000256" key="2">
    <source>
        <dbReference type="ARBA" id="ARBA00022692"/>
    </source>
</evidence>
<dbReference type="PANTHER" id="PTHR10671:SF108">
    <property type="entry name" value="CLAUDIN FAMILY PROTEIN-RELATED"/>
    <property type="match status" value="1"/>
</dbReference>
<dbReference type="KEGG" id="lgi:LOTGIDRAFT_169803"/>
<dbReference type="EMBL" id="KB203827">
    <property type="protein sequence ID" value="ESO82978.1"/>
    <property type="molecule type" value="Genomic_DNA"/>
</dbReference>
<evidence type="ECO:0000256" key="4">
    <source>
        <dbReference type="ARBA" id="ARBA00023136"/>
    </source>
</evidence>
<gene>
    <name evidence="6" type="ORF">LOTGIDRAFT_169803</name>
</gene>
<feature type="transmembrane region" description="Helical" evidence="5">
    <location>
        <begin position="110"/>
        <end position="131"/>
    </location>
</feature>
<comment type="subcellular location">
    <subcellularLocation>
        <location evidence="1">Membrane</location>
        <topology evidence="1">Multi-pass membrane protein</topology>
    </subcellularLocation>
</comment>
<dbReference type="GO" id="GO:0005886">
    <property type="term" value="C:plasma membrane"/>
    <property type="evidence" value="ECO:0007669"/>
    <property type="project" value="TreeGrafter"/>
</dbReference>
<evidence type="ECO:0000313" key="7">
    <source>
        <dbReference type="Proteomes" id="UP000030746"/>
    </source>
</evidence>
<dbReference type="InterPro" id="IPR004031">
    <property type="entry name" value="PMP22/EMP/MP20/Claudin"/>
</dbReference>
<dbReference type="HOGENOM" id="CLU_1504872_0_0_1"/>
<dbReference type="Pfam" id="PF00822">
    <property type="entry name" value="PMP22_Claudin"/>
    <property type="match status" value="1"/>
</dbReference>
<reference evidence="6 7" key="1">
    <citation type="journal article" date="2013" name="Nature">
        <title>Insights into bilaterian evolution from three spiralian genomes.</title>
        <authorList>
            <person name="Simakov O."/>
            <person name="Marletaz F."/>
            <person name="Cho S.J."/>
            <person name="Edsinger-Gonzales E."/>
            <person name="Havlak P."/>
            <person name="Hellsten U."/>
            <person name="Kuo D.H."/>
            <person name="Larsson T."/>
            <person name="Lv J."/>
            <person name="Arendt D."/>
            <person name="Savage R."/>
            <person name="Osoegawa K."/>
            <person name="de Jong P."/>
            <person name="Grimwood J."/>
            <person name="Chapman J.A."/>
            <person name="Shapiro H."/>
            <person name="Aerts A."/>
            <person name="Otillar R.P."/>
            <person name="Terry A.Y."/>
            <person name="Boore J.L."/>
            <person name="Grigoriev I.V."/>
            <person name="Lindberg D.R."/>
            <person name="Seaver E.C."/>
            <person name="Weisblat D.A."/>
            <person name="Putnam N.H."/>
            <person name="Rokhsar D.S."/>
        </authorList>
    </citation>
    <scope>NUCLEOTIDE SEQUENCE [LARGE SCALE GENOMIC DNA]</scope>
</reference>
<feature type="transmembrane region" description="Helical" evidence="5">
    <location>
        <begin position="85"/>
        <end position="103"/>
    </location>
</feature>
<dbReference type="AlphaFoldDB" id="V3YY01"/>
<keyword evidence="4 5" id="KW-0472">Membrane</keyword>
<protein>
    <submittedName>
        <fullName evidence="6">Uncharacterized protein</fullName>
    </submittedName>
</protein>
<dbReference type="Proteomes" id="UP000030746">
    <property type="component" value="Unassembled WGS sequence"/>
</dbReference>
<feature type="transmembrane region" description="Helical" evidence="5">
    <location>
        <begin position="143"/>
        <end position="164"/>
    </location>
</feature>
<accession>V3YY01</accession>
<sequence length="174" mass="19150">MAIKDTTVFVKVGLVVTIVALIVQIIGYSTDFWESYDRPLALYKYSYNQGLWRLCTSTNYTEGCMDIPQSASTIELKTTRAFETLAFIFGFASIVLQLLSIFVKQKKIITILINGSSFCAGLLVFIGIIVFATDKPTGYEYGYSFALTIVGGVLYVLAGLILIVDVQKTTTTSS</sequence>
<dbReference type="Gene3D" id="1.20.140.150">
    <property type="match status" value="1"/>
</dbReference>
<dbReference type="OrthoDB" id="6097653at2759"/>